<evidence type="ECO:0000256" key="7">
    <source>
        <dbReference type="SAM" id="Phobius"/>
    </source>
</evidence>
<dbReference type="EC" id="2.7.13.3" evidence="2"/>
<feature type="transmembrane region" description="Helical" evidence="7">
    <location>
        <begin position="266"/>
        <end position="288"/>
    </location>
</feature>
<dbReference type="GO" id="GO:0016301">
    <property type="term" value="F:kinase activity"/>
    <property type="evidence" value="ECO:0007669"/>
    <property type="project" value="UniProtKB-KW"/>
</dbReference>
<feature type="domain" description="Histidine kinase" evidence="8">
    <location>
        <begin position="303"/>
        <end position="521"/>
    </location>
</feature>
<dbReference type="Proteomes" id="UP001597201">
    <property type="component" value="Unassembled WGS sequence"/>
</dbReference>
<dbReference type="Pfam" id="PF00512">
    <property type="entry name" value="HisKA"/>
    <property type="match status" value="1"/>
</dbReference>
<dbReference type="InterPro" id="IPR036097">
    <property type="entry name" value="HisK_dim/P_sf"/>
</dbReference>
<name>A0ABW3Y3W9_9FLAO</name>
<comment type="catalytic activity">
    <reaction evidence="1">
        <text>ATP + protein L-histidine = ADP + protein N-phospho-L-histidine.</text>
        <dbReference type="EC" id="2.7.13.3"/>
    </reaction>
</comment>
<protein>
    <recommendedName>
        <fullName evidence="2">histidine kinase</fullName>
        <ecNumber evidence="2">2.7.13.3</ecNumber>
    </recommendedName>
</protein>
<proteinExistence type="predicted"/>
<evidence type="ECO:0000256" key="5">
    <source>
        <dbReference type="ARBA" id="ARBA00022777"/>
    </source>
</evidence>
<keyword evidence="3" id="KW-0597">Phosphoprotein</keyword>
<dbReference type="InterPro" id="IPR036890">
    <property type="entry name" value="HATPase_C_sf"/>
</dbReference>
<reference evidence="10" key="1">
    <citation type="journal article" date="2019" name="Int. J. Syst. Evol. Microbiol.">
        <title>The Global Catalogue of Microorganisms (GCM) 10K type strain sequencing project: providing services to taxonomists for standard genome sequencing and annotation.</title>
        <authorList>
            <consortium name="The Broad Institute Genomics Platform"/>
            <consortium name="The Broad Institute Genome Sequencing Center for Infectious Disease"/>
            <person name="Wu L."/>
            <person name="Ma J."/>
        </authorList>
    </citation>
    <scope>NUCLEOTIDE SEQUENCE [LARGE SCALE GENOMIC DNA]</scope>
    <source>
        <strain evidence="10">CCUG 61485</strain>
    </source>
</reference>
<dbReference type="PROSITE" id="PS50109">
    <property type="entry name" value="HIS_KIN"/>
    <property type="match status" value="1"/>
</dbReference>
<dbReference type="InterPro" id="IPR003661">
    <property type="entry name" value="HisK_dim/P_dom"/>
</dbReference>
<dbReference type="InterPro" id="IPR050351">
    <property type="entry name" value="BphY/WalK/GraS-like"/>
</dbReference>
<dbReference type="RefSeq" id="WP_377179707.1">
    <property type="nucleotide sequence ID" value="NZ_JBHTMY010000003.1"/>
</dbReference>
<keyword evidence="10" id="KW-1185">Reference proteome</keyword>
<gene>
    <name evidence="9" type="ORF">ACFQ39_13255</name>
</gene>
<dbReference type="EMBL" id="JBHTMY010000003">
    <property type="protein sequence ID" value="MFD1316587.1"/>
    <property type="molecule type" value="Genomic_DNA"/>
</dbReference>
<dbReference type="SUPFAM" id="SSF47384">
    <property type="entry name" value="Homodimeric domain of signal transducing histidine kinase"/>
    <property type="match status" value="1"/>
</dbReference>
<dbReference type="Gene3D" id="1.10.287.130">
    <property type="match status" value="1"/>
</dbReference>
<keyword evidence="6" id="KW-0902">Two-component regulatory system</keyword>
<organism evidence="9 10">
    <name type="scientific">Namhaeicola litoreus</name>
    <dbReference type="NCBI Taxonomy" id="1052145"/>
    <lineage>
        <taxon>Bacteria</taxon>
        <taxon>Pseudomonadati</taxon>
        <taxon>Bacteroidota</taxon>
        <taxon>Flavobacteriia</taxon>
        <taxon>Flavobacteriales</taxon>
        <taxon>Flavobacteriaceae</taxon>
        <taxon>Namhaeicola</taxon>
    </lineage>
</organism>
<evidence type="ECO:0000259" key="8">
    <source>
        <dbReference type="PROSITE" id="PS50109"/>
    </source>
</evidence>
<accession>A0ABW3Y3W9</accession>
<evidence type="ECO:0000256" key="4">
    <source>
        <dbReference type="ARBA" id="ARBA00022679"/>
    </source>
</evidence>
<dbReference type="CDD" id="cd00082">
    <property type="entry name" value="HisKA"/>
    <property type="match status" value="1"/>
</dbReference>
<keyword evidence="5 9" id="KW-0418">Kinase</keyword>
<dbReference type="Gene3D" id="3.30.565.10">
    <property type="entry name" value="Histidine kinase-like ATPase, C-terminal domain"/>
    <property type="match status" value="1"/>
</dbReference>
<keyword evidence="4" id="KW-0808">Transferase</keyword>
<feature type="transmembrane region" description="Helical" evidence="7">
    <location>
        <begin position="7"/>
        <end position="28"/>
    </location>
</feature>
<evidence type="ECO:0000256" key="2">
    <source>
        <dbReference type="ARBA" id="ARBA00012438"/>
    </source>
</evidence>
<evidence type="ECO:0000313" key="9">
    <source>
        <dbReference type="EMBL" id="MFD1316587.1"/>
    </source>
</evidence>
<dbReference type="SMART" id="SM00387">
    <property type="entry name" value="HATPase_c"/>
    <property type="match status" value="1"/>
</dbReference>
<keyword evidence="7" id="KW-0812">Transmembrane</keyword>
<dbReference type="CDD" id="cd00075">
    <property type="entry name" value="HATPase"/>
    <property type="match status" value="1"/>
</dbReference>
<dbReference type="PANTHER" id="PTHR45453">
    <property type="entry name" value="PHOSPHATE REGULON SENSOR PROTEIN PHOR"/>
    <property type="match status" value="1"/>
</dbReference>
<evidence type="ECO:0000256" key="6">
    <source>
        <dbReference type="ARBA" id="ARBA00023012"/>
    </source>
</evidence>
<dbReference type="InterPro" id="IPR003594">
    <property type="entry name" value="HATPase_dom"/>
</dbReference>
<dbReference type="Pfam" id="PF02518">
    <property type="entry name" value="HATPase_c"/>
    <property type="match status" value="1"/>
</dbReference>
<keyword evidence="7" id="KW-1133">Transmembrane helix</keyword>
<dbReference type="SUPFAM" id="SSF55874">
    <property type="entry name" value="ATPase domain of HSP90 chaperone/DNA topoisomerase II/histidine kinase"/>
    <property type="match status" value="1"/>
</dbReference>
<dbReference type="InterPro" id="IPR004358">
    <property type="entry name" value="Sig_transdc_His_kin-like_C"/>
</dbReference>
<comment type="caution">
    <text evidence="9">The sequence shown here is derived from an EMBL/GenBank/DDBJ whole genome shotgun (WGS) entry which is preliminary data.</text>
</comment>
<dbReference type="PRINTS" id="PR00344">
    <property type="entry name" value="BCTRLSENSOR"/>
</dbReference>
<dbReference type="SMART" id="SM00388">
    <property type="entry name" value="HisKA"/>
    <property type="match status" value="1"/>
</dbReference>
<dbReference type="PANTHER" id="PTHR45453:SF1">
    <property type="entry name" value="PHOSPHATE REGULON SENSOR PROTEIN PHOR"/>
    <property type="match status" value="1"/>
</dbReference>
<evidence type="ECO:0000256" key="1">
    <source>
        <dbReference type="ARBA" id="ARBA00000085"/>
    </source>
</evidence>
<evidence type="ECO:0000313" key="10">
    <source>
        <dbReference type="Proteomes" id="UP001597201"/>
    </source>
</evidence>
<sequence>MSRKIFVLLIICMGVALIGIIAVQIYWIKSTVEVKEEQFSTSVKYALAKVSENIQKREFTDDVTRFAPILDSLTKLEERGVKDFFYQQIDTSRNEIFTYRQRVLENSYRTQISPLEDESFDFKTIISEQETEVKRLEFKSKDFAELSPEERIVKVGKLDKYDKLVLEEYFDAINARVPINDRITDNEIRLNLDNELRTRNINTPFEYAVFSEDLITRVKSDNFEMTTGSSYEVPLFIDNEGYSDYKLFVSFPDKKGYILSTITRNLLLAALFILAIIFVFASSLYQMLKQKKISEIKTDFINNMTHEFKTPIATINLAIDAINNPKIINDQEKVKRYAEMIREENKRMHAQVENVLRISKLEKNQLDITKSVLDIHDIIDDALKHVNLIVINKDGKINKEFRATRSEILASKFHFTNVIVNILDNAIKYSNNAPIIDVTTENIGNFILIKISDNGIGMNRNVQKKIFDKFYREQSGNIHDVKGHGLGLAYVKSITNLHQGAVFVESEKGKGSTFTIKLPLI</sequence>
<evidence type="ECO:0000256" key="3">
    <source>
        <dbReference type="ARBA" id="ARBA00022553"/>
    </source>
</evidence>
<keyword evidence="7" id="KW-0472">Membrane</keyword>
<dbReference type="InterPro" id="IPR005467">
    <property type="entry name" value="His_kinase_dom"/>
</dbReference>